<evidence type="ECO:0000256" key="20">
    <source>
        <dbReference type="ARBA" id="ARBA00049229"/>
    </source>
</evidence>
<dbReference type="EC" id="2.6.1.42" evidence="9"/>
<evidence type="ECO:0000256" key="3">
    <source>
        <dbReference type="ARBA" id="ARBA00004824"/>
    </source>
</evidence>
<evidence type="ECO:0000256" key="1">
    <source>
        <dbReference type="ARBA" id="ARBA00001933"/>
    </source>
</evidence>
<evidence type="ECO:0000256" key="16">
    <source>
        <dbReference type="ARBA" id="ARBA00033391"/>
    </source>
</evidence>
<dbReference type="Proteomes" id="UP000239504">
    <property type="component" value="Unassembled WGS sequence"/>
</dbReference>
<evidence type="ECO:0000313" key="21">
    <source>
        <dbReference type="EMBL" id="PQA85775.1"/>
    </source>
</evidence>
<comment type="pathway">
    <text evidence="3">Amino-acid biosynthesis; L-isoleucine biosynthesis; L-isoleucine from 2-oxobutanoate: step 4/4.</text>
</comment>
<comment type="function">
    <text evidence="2">Acts on leucine, isoleucine and valine.</text>
</comment>
<evidence type="ECO:0000256" key="11">
    <source>
        <dbReference type="ARBA" id="ARBA00021779"/>
    </source>
</evidence>
<comment type="pathway">
    <text evidence="5">Amino-acid biosynthesis; L-leucine biosynthesis; L-leucine from 3-methyl-2-oxobutanoate: step 4/4.</text>
</comment>
<dbReference type="SUPFAM" id="SSF56752">
    <property type="entry name" value="D-aminoacid aminotransferase-like PLP-dependent enzymes"/>
    <property type="match status" value="1"/>
</dbReference>
<comment type="catalytic activity">
    <reaction evidence="18">
        <text>L-valine + 2-oxoglutarate = 3-methyl-2-oxobutanoate + L-glutamate</text>
        <dbReference type="Rhea" id="RHEA:24813"/>
        <dbReference type="ChEBI" id="CHEBI:11851"/>
        <dbReference type="ChEBI" id="CHEBI:16810"/>
        <dbReference type="ChEBI" id="CHEBI:29985"/>
        <dbReference type="ChEBI" id="CHEBI:57762"/>
        <dbReference type="EC" id="2.6.1.42"/>
    </reaction>
</comment>
<dbReference type="InterPro" id="IPR001544">
    <property type="entry name" value="Aminotrans_IV"/>
</dbReference>
<keyword evidence="12" id="KW-0663">Pyridoxal phosphate</keyword>
<dbReference type="Pfam" id="PF01063">
    <property type="entry name" value="Aminotran_4"/>
    <property type="match status" value="1"/>
</dbReference>
<evidence type="ECO:0000313" key="22">
    <source>
        <dbReference type="Proteomes" id="UP000239504"/>
    </source>
</evidence>
<dbReference type="GO" id="GO:0004084">
    <property type="term" value="F:branched-chain-amino-acid transaminase activity"/>
    <property type="evidence" value="ECO:0007669"/>
    <property type="project" value="UniProtKB-EC"/>
</dbReference>
<organism evidence="21 22">
    <name type="scientific">Hyphococcus luteus</name>
    <dbReference type="NCBI Taxonomy" id="2058213"/>
    <lineage>
        <taxon>Bacteria</taxon>
        <taxon>Pseudomonadati</taxon>
        <taxon>Pseudomonadota</taxon>
        <taxon>Alphaproteobacteria</taxon>
        <taxon>Parvularculales</taxon>
        <taxon>Parvularculaceae</taxon>
        <taxon>Hyphococcus</taxon>
    </lineage>
</organism>
<evidence type="ECO:0000256" key="17">
    <source>
        <dbReference type="ARBA" id="ARBA00047911"/>
    </source>
</evidence>
<dbReference type="InterPro" id="IPR050571">
    <property type="entry name" value="Class-IV_PLP-Dep_Aminotrnsfr"/>
</dbReference>
<comment type="caution">
    <text evidence="21">The sequence shown here is derived from an EMBL/GenBank/DDBJ whole genome shotgun (WGS) entry which is preliminary data.</text>
</comment>
<dbReference type="GO" id="GO:0047810">
    <property type="term" value="F:D-alanine-2-oxoglutarate aminotransferase activity"/>
    <property type="evidence" value="ECO:0007669"/>
    <property type="project" value="UniProtKB-EC"/>
</dbReference>
<evidence type="ECO:0000256" key="15">
    <source>
        <dbReference type="ARBA" id="ARBA00033316"/>
    </source>
</evidence>
<dbReference type="OrthoDB" id="9805628at2"/>
<dbReference type="GO" id="GO:0046416">
    <property type="term" value="P:D-amino acid metabolic process"/>
    <property type="evidence" value="ECO:0007669"/>
    <property type="project" value="InterPro"/>
</dbReference>
<dbReference type="CDD" id="cd01558">
    <property type="entry name" value="D-AAT_like"/>
    <property type="match status" value="1"/>
</dbReference>
<dbReference type="AlphaFoldDB" id="A0A2S7JZT6"/>
<dbReference type="PANTHER" id="PTHR42743:SF11">
    <property type="entry name" value="AMINODEOXYCHORISMATE LYASE"/>
    <property type="match status" value="1"/>
</dbReference>
<dbReference type="EMBL" id="PJCH01000017">
    <property type="protein sequence ID" value="PQA85775.1"/>
    <property type="molecule type" value="Genomic_DNA"/>
</dbReference>
<dbReference type="GO" id="GO:0030170">
    <property type="term" value="F:pyridoxal phosphate binding"/>
    <property type="evidence" value="ECO:0007669"/>
    <property type="project" value="InterPro"/>
</dbReference>
<comment type="pathway">
    <text evidence="4">Amino-acid biosynthesis; L-valine biosynthesis; L-valine from pyruvate: step 4/4.</text>
</comment>
<name>A0A2S7JZT6_9PROT</name>
<dbReference type="Gene3D" id="3.20.10.10">
    <property type="entry name" value="D-amino Acid Aminotransferase, subunit A, domain 2"/>
    <property type="match status" value="1"/>
</dbReference>
<dbReference type="GO" id="GO:0005829">
    <property type="term" value="C:cytosol"/>
    <property type="evidence" value="ECO:0007669"/>
    <property type="project" value="TreeGrafter"/>
</dbReference>
<evidence type="ECO:0000256" key="12">
    <source>
        <dbReference type="ARBA" id="ARBA00022898"/>
    </source>
</evidence>
<evidence type="ECO:0000256" key="9">
    <source>
        <dbReference type="ARBA" id="ARBA00013053"/>
    </source>
</evidence>
<dbReference type="InterPro" id="IPR043132">
    <property type="entry name" value="BCAT-like_C"/>
</dbReference>
<dbReference type="Gene3D" id="3.30.470.10">
    <property type="match status" value="1"/>
</dbReference>
<keyword evidence="13" id="KW-0100">Branched-chain amino acid biosynthesis</keyword>
<evidence type="ECO:0000256" key="14">
    <source>
        <dbReference type="ARBA" id="ARBA00030138"/>
    </source>
</evidence>
<accession>A0A2S7JZT6</accession>
<dbReference type="GO" id="GO:0009082">
    <property type="term" value="P:branched-chain amino acid biosynthetic process"/>
    <property type="evidence" value="ECO:0007669"/>
    <property type="project" value="UniProtKB-KW"/>
</dbReference>
<dbReference type="InterPro" id="IPR043131">
    <property type="entry name" value="BCAT-like_N"/>
</dbReference>
<evidence type="ECO:0000256" key="2">
    <source>
        <dbReference type="ARBA" id="ARBA00003109"/>
    </source>
</evidence>
<comment type="catalytic activity">
    <reaction evidence="20">
        <text>L-leucine + 2-oxoglutarate = 4-methyl-2-oxopentanoate + L-glutamate</text>
        <dbReference type="Rhea" id="RHEA:18321"/>
        <dbReference type="ChEBI" id="CHEBI:16810"/>
        <dbReference type="ChEBI" id="CHEBI:17865"/>
        <dbReference type="ChEBI" id="CHEBI:29985"/>
        <dbReference type="ChEBI" id="CHEBI:57427"/>
        <dbReference type="EC" id="2.6.1.42"/>
    </reaction>
</comment>
<evidence type="ECO:0000256" key="5">
    <source>
        <dbReference type="ARBA" id="ARBA00005072"/>
    </source>
</evidence>
<protein>
    <recommendedName>
        <fullName evidence="11">D-alanine aminotransferase</fullName>
        <ecNumber evidence="8">2.6.1.21</ecNumber>
        <ecNumber evidence="9">2.6.1.42</ecNumber>
    </recommendedName>
    <alternativeName>
        <fullName evidence="16">D-amino acid aminotransferase</fullName>
    </alternativeName>
    <alternativeName>
        <fullName evidence="14">D-amino acid transaminase</fullName>
    </alternativeName>
    <alternativeName>
        <fullName evidence="15">D-aspartate aminotransferase</fullName>
    </alternativeName>
    <alternativeName>
        <fullName evidence="10">Probable branched-chain-amino-acid aminotransferase</fullName>
    </alternativeName>
</protein>
<reference evidence="21 22" key="1">
    <citation type="submission" date="2017-12" db="EMBL/GenBank/DDBJ databases">
        <authorList>
            <person name="Hurst M.R.H."/>
        </authorList>
    </citation>
    <scope>NUCLEOTIDE SEQUENCE [LARGE SCALE GENOMIC DNA]</scope>
    <source>
        <strain evidence="21 22">SY-3-19</strain>
    </source>
</reference>
<dbReference type="EC" id="2.6.1.21" evidence="8"/>
<evidence type="ECO:0000256" key="8">
    <source>
        <dbReference type="ARBA" id="ARBA00012874"/>
    </source>
</evidence>
<proteinExistence type="inferred from homology"/>
<sequence length="284" mass="31042">MSRIAYVNGQYVPVSKAMVHIEDRGYQFADGIYEVCTVVNGRYWDMEGHLARLDRSLRELQMDAPMDHAALRVVMKEVVRRNRLKNALVYMQVTRGVAPRNHAFPPEGTPPSLVITARRFNLNRGDALAESGVSVISHPDIRWGRVDIKTVGLLPNALAKQAASEAGAYEAFLVRDGYVTECSSSNAWIVDESGALVTHPKGNTILGGITRQTAIACAEELQIKVIERPFTLEEAKAAPEAFLTSATSFVTPVTAIDGVRIGSGKPGPVARRLREAYKARAARG</sequence>
<dbReference type="GO" id="GO:0008652">
    <property type="term" value="P:amino acid biosynthetic process"/>
    <property type="evidence" value="ECO:0007669"/>
    <property type="project" value="UniProtKB-ARBA"/>
</dbReference>
<dbReference type="RefSeq" id="WP_104832411.1">
    <property type="nucleotide sequence ID" value="NZ_PJCH01000017.1"/>
</dbReference>
<dbReference type="PANTHER" id="PTHR42743">
    <property type="entry name" value="AMINO-ACID AMINOTRANSFERASE"/>
    <property type="match status" value="1"/>
</dbReference>
<evidence type="ECO:0000256" key="6">
    <source>
        <dbReference type="ARBA" id="ARBA00009320"/>
    </source>
</evidence>
<dbReference type="InterPro" id="IPR005784">
    <property type="entry name" value="D_amino_transT"/>
</dbReference>
<evidence type="ECO:0000256" key="19">
    <source>
        <dbReference type="ARBA" id="ARBA00048798"/>
    </source>
</evidence>
<evidence type="ECO:0000256" key="18">
    <source>
        <dbReference type="ARBA" id="ARBA00048212"/>
    </source>
</evidence>
<evidence type="ECO:0000256" key="13">
    <source>
        <dbReference type="ARBA" id="ARBA00023304"/>
    </source>
</evidence>
<gene>
    <name evidence="21" type="primary">dat</name>
    <name evidence="21" type="ORF">CW354_21975</name>
</gene>
<comment type="similarity">
    <text evidence="6">Belongs to the class-IV pyridoxal-phosphate-dependent aminotransferase family.</text>
</comment>
<dbReference type="NCBIfam" id="TIGR01121">
    <property type="entry name" value="D_amino_aminoT"/>
    <property type="match status" value="1"/>
</dbReference>
<comment type="cofactor">
    <cofactor evidence="1">
        <name>pyridoxal 5'-phosphate</name>
        <dbReference type="ChEBI" id="CHEBI:597326"/>
    </cofactor>
</comment>
<dbReference type="FunFam" id="3.20.10.10:FF:000002">
    <property type="entry name" value="D-alanine aminotransferase"/>
    <property type="match status" value="1"/>
</dbReference>
<keyword evidence="13" id="KW-0028">Amino-acid biosynthesis</keyword>
<evidence type="ECO:0000256" key="10">
    <source>
        <dbReference type="ARBA" id="ARBA00014472"/>
    </source>
</evidence>
<dbReference type="NCBIfam" id="NF005209">
    <property type="entry name" value="PRK06680.1"/>
    <property type="match status" value="1"/>
</dbReference>
<keyword evidence="22" id="KW-1185">Reference proteome</keyword>
<comment type="subunit">
    <text evidence="7">Homodimer.</text>
</comment>
<comment type="catalytic activity">
    <reaction evidence="17">
        <text>D-alanine + 2-oxoglutarate = D-glutamate + pyruvate</text>
        <dbReference type="Rhea" id="RHEA:15869"/>
        <dbReference type="ChEBI" id="CHEBI:15361"/>
        <dbReference type="ChEBI" id="CHEBI:16810"/>
        <dbReference type="ChEBI" id="CHEBI:29986"/>
        <dbReference type="ChEBI" id="CHEBI:57416"/>
        <dbReference type="EC" id="2.6.1.21"/>
    </reaction>
</comment>
<evidence type="ECO:0000256" key="7">
    <source>
        <dbReference type="ARBA" id="ARBA00011738"/>
    </source>
</evidence>
<evidence type="ECO:0000256" key="4">
    <source>
        <dbReference type="ARBA" id="ARBA00004931"/>
    </source>
</evidence>
<comment type="catalytic activity">
    <reaction evidence="19">
        <text>L-isoleucine + 2-oxoglutarate = (S)-3-methyl-2-oxopentanoate + L-glutamate</text>
        <dbReference type="Rhea" id="RHEA:24801"/>
        <dbReference type="ChEBI" id="CHEBI:16810"/>
        <dbReference type="ChEBI" id="CHEBI:29985"/>
        <dbReference type="ChEBI" id="CHEBI:35146"/>
        <dbReference type="ChEBI" id="CHEBI:58045"/>
        <dbReference type="EC" id="2.6.1.42"/>
    </reaction>
</comment>
<dbReference type="InterPro" id="IPR036038">
    <property type="entry name" value="Aminotransferase-like"/>
</dbReference>